<gene>
    <name evidence="1" type="ORF">MNBD_GAMMA12-1937</name>
</gene>
<dbReference type="EMBL" id="UOFL01000232">
    <property type="protein sequence ID" value="VAW81903.1"/>
    <property type="molecule type" value="Genomic_DNA"/>
</dbReference>
<name>A0A3B0Z0X8_9ZZZZ</name>
<protein>
    <submittedName>
        <fullName evidence="1">Uncharacterized protein</fullName>
    </submittedName>
</protein>
<evidence type="ECO:0000313" key="1">
    <source>
        <dbReference type="EMBL" id="VAW81903.1"/>
    </source>
</evidence>
<accession>A0A3B0Z0X8</accession>
<proteinExistence type="predicted"/>
<organism evidence="1">
    <name type="scientific">hydrothermal vent metagenome</name>
    <dbReference type="NCBI Taxonomy" id="652676"/>
    <lineage>
        <taxon>unclassified sequences</taxon>
        <taxon>metagenomes</taxon>
        <taxon>ecological metagenomes</taxon>
    </lineage>
</organism>
<dbReference type="AlphaFoldDB" id="A0A3B0Z0X8"/>
<sequence length="93" mass="10775">MESYCNDARYFPLASFRFKDQLYSLDISIIDLCLSHFPWVNFRKTKGVIKLHVGLNHQGDLPEFMTITEVKHHDVTIGRTLKFSKGSIVMVDN</sequence>
<reference evidence="1" key="1">
    <citation type="submission" date="2018-06" db="EMBL/GenBank/DDBJ databases">
        <authorList>
            <person name="Zhirakovskaya E."/>
        </authorList>
    </citation>
    <scope>NUCLEOTIDE SEQUENCE</scope>
</reference>